<dbReference type="EC" id="3.2.1.4" evidence="9"/>
<dbReference type="Pfam" id="PF00759">
    <property type="entry name" value="Glyco_hydro_9"/>
    <property type="match status" value="1"/>
</dbReference>
<proteinExistence type="inferred from homology"/>
<dbReference type="Gene3D" id="1.50.10.10">
    <property type="match status" value="1"/>
</dbReference>
<dbReference type="AlphaFoldDB" id="A0A7N2LDN6"/>
<dbReference type="InterPro" id="IPR001701">
    <property type="entry name" value="Glyco_hydro_9"/>
</dbReference>
<evidence type="ECO:0000313" key="12">
    <source>
        <dbReference type="Proteomes" id="UP000594261"/>
    </source>
</evidence>
<dbReference type="RefSeq" id="XP_030963751.1">
    <property type="nucleotide sequence ID" value="XM_031107891.1"/>
</dbReference>
<keyword evidence="6 8" id="KW-0326">Glycosidase</keyword>
<reference evidence="11 12" key="1">
    <citation type="journal article" date="2016" name="G3 (Bethesda)">
        <title>First Draft Assembly and Annotation of the Genome of a California Endemic Oak Quercus lobata Nee (Fagaceae).</title>
        <authorList>
            <person name="Sork V.L."/>
            <person name="Fitz-Gibbon S.T."/>
            <person name="Puiu D."/>
            <person name="Crepeau M."/>
            <person name="Gugger P.F."/>
            <person name="Sherman R."/>
            <person name="Stevens K."/>
            <person name="Langley C.H."/>
            <person name="Pellegrini M."/>
            <person name="Salzberg S.L."/>
        </authorList>
    </citation>
    <scope>NUCLEOTIDE SEQUENCE [LARGE SCALE GENOMIC DNA]</scope>
    <source>
        <strain evidence="11 12">cv. SW786</strain>
    </source>
</reference>
<dbReference type="GeneID" id="115984902"/>
<dbReference type="Proteomes" id="UP000594261">
    <property type="component" value="Chromosome 4"/>
</dbReference>
<accession>A0A7N2LDN6</accession>
<dbReference type="SUPFAM" id="SSF48208">
    <property type="entry name" value="Six-hairpin glycosidases"/>
    <property type="match status" value="1"/>
</dbReference>
<keyword evidence="3 8" id="KW-0378">Hydrolase</keyword>
<dbReference type="OMA" id="WYNTHEP"/>
<dbReference type="GO" id="GO:0008810">
    <property type="term" value="F:cellulase activity"/>
    <property type="evidence" value="ECO:0007669"/>
    <property type="project" value="UniProtKB-EC"/>
</dbReference>
<evidence type="ECO:0000256" key="9">
    <source>
        <dbReference type="RuleBase" id="RU361166"/>
    </source>
</evidence>
<evidence type="ECO:0000256" key="5">
    <source>
        <dbReference type="ARBA" id="ARBA00023277"/>
    </source>
</evidence>
<evidence type="ECO:0000256" key="7">
    <source>
        <dbReference type="ARBA" id="ARBA00023326"/>
    </source>
</evidence>
<evidence type="ECO:0000256" key="6">
    <source>
        <dbReference type="ARBA" id="ARBA00023295"/>
    </source>
</evidence>
<evidence type="ECO:0000256" key="2">
    <source>
        <dbReference type="ARBA" id="ARBA00007072"/>
    </source>
</evidence>
<evidence type="ECO:0000256" key="8">
    <source>
        <dbReference type="PROSITE-ProRule" id="PRU10059"/>
    </source>
</evidence>
<organism evidence="11 12">
    <name type="scientific">Quercus lobata</name>
    <name type="common">Valley oak</name>
    <dbReference type="NCBI Taxonomy" id="97700"/>
    <lineage>
        <taxon>Eukaryota</taxon>
        <taxon>Viridiplantae</taxon>
        <taxon>Streptophyta</taxon>
        <taxon>Embryophyta</taxon>
        <taxon>Tracheophyta</taxon>
        <taxon>Spermatophyta</taxon>
        <taxon>Magnoliopsida</taxon>
        <taxon>eudicotyledons</taxon>
        <taxon>Gunneridae</taxon>
        <taxon>Pentapetalae</taxon>
        <taxon>rosids</taxon>
        <taxon>fabids</taxon>
        <taxon>Fagales</taxon>
        <taxon>Fagaceae</taxon>
        <taxon>Quercus</taxon>
    </lineage>
</organism>
<dbReference type="KEGG" id="qlo:115984902"/>
<name>A0A7N2LDN6_QUELO</name>
<dbReference type="EnsemblPlants" id="QL04p025344:mrna">
    <property type="protein sequence ID" value="QL04p025344:mrna"/>
    <property type="gene ID" value="QL04p025344"/>
</dbReference>
<feature type="domain" description="Glycoside hydrolase family 9" evidence="10">
    <location>
        <begin position="35"/>
        <end position="484"/>
    </location>
</feature>
<keyword evidence="12" id="KW-1185">Reference proteome</keyword>
<dbReference type="FunFam" id="1.50.10.10:FF:000020">
    <property type="entry name" value="Endoglucanase"/>
    <property type="match status" value="1"/>
</dbReference>
<sequence length="492" mass="54162">MHFHTKAMLSSIIFGLVSLWFFLLVHGDGFTSINYGEALNKSLLYYEAQRSGKLPLQQRVQWRANSAVSDGSEAGVDLEGGYYDAGDNVKFGFPLAFTITMLSWSTIEFQSQLKDNNQLTYALEAIQWGTDYLIKAHPEPHVLFGQVGDGDSDHACWQRPEDMTTPRPAYKIDEDNPGADLAAETAAAFAAASLALKPTNETYASLLLTHAKQLFEFASDHGGLYQNSITKAAKFYSSSGYEDELLWASIWLFLATDEESYLDALEGSSGGTRSRFSWDDKYLGAQVLVSKLIFEGALDQDIYGHFKIDGEQFICNCLQKGKNNVIKTPGGLLWFLSYNLQYVTTATFIATTYSEYLTTFSTTFDCPDGTIQPNDLLAFAKSQVDYILGSNPRSTSYMVGFGSTYPNQVHHRGASIVSININPAPVSCQGGYDLYFNKDAPNPNVLDGAVVSGPDENDNYSDLRSNYEQAEPTTVTPAPLVGVLAKLALSFK</sequence>
<keyword evidence="9" id="KW-0732">Signal</keyword>
<dbReference type="OrthoDB" id="10257085at2759"/>
<evidence type="ECO:0000256" key="1">
    <source>
        <dbReference type="ARBA" id="ARBA00000966"/>
    </source>
</evidence>
<keyword evidence="4 9" id="KW-0136">Cellulose degradation</keyword>
<evidence type="ECO:0000256" key="3">
    <source>
        <dbReference type="ARBA" id="ARBA00022801"/>
    </source>
</evidence>
<feature type="active site" evidence="8">
    <location>
        <position position="410"/>
    </location>
</feature>
<dbReference type="Gramene" id="QL04p025344:mrna">
    <property type="protein sequence ID" value="QL04p025344:mrna"/>
    <property type="gene ID" value="QL04p025344"/>
</dbReference>
<dbReference type="InterPro" id="IPR018221">
    <property type="entry name" value="Glyco_hydro_9_His_AS"/>
</dbReference>
<evidence type="ECO:0000259" key="10">
    <source>
        <dbReference type="Pfam" id="PF00759"/>
    </source>
</evidence>
<protein>
    <recommendedName>
        <fullName evidence="9">Endoglucanase</fullName>
        <ecNumber evidence="9">3.2.1.4</ecNumber>
    </recommendedName>
</protein>
<keyword evidence="7 8" id="KW-0624">Polysaccharide degradation</keyword>
<dbReference type="GO" id="GO:0030245">
    <property type="term" value="P:cellulose catabolic process"/>
    <property type="evidence" value="ECO:0007669"/>
    <property type="project" value="UniProtKB-KW"/>
</dbReference>
<dbReference type="PANTHER" id="PTHR22298">
    <property type="entry name" value="ENDO-1,4-BETA-GLUCANASE"/>
    <property type="match status" value="1"/>
</dbReference>
<gene>
    <name evidence="11" type="primary">LOC115984902</name>
</gene>
<reference evidence="11" key="2">
    <citation type="submission" date="2021-01" db="UniProtKB">
        <authorList>
            <consortium name="EnsemblPlants"/>
        </authorList>
    </citation>
    <scope>IDENTIFICATION</scope>
</reference>
<dbReference type="InParanoid" id="A0A7N2LDN6"/>
<comment type="similarity">
    <text evidence="2 8 9">Belongs to the glycosyl hydrolase 9 (cellulase E) family.</text>
</comment>
<evidence type="ECO:0000313" key="11">
    <source>
        <dbReference type="EnsemblPlants" id="QL04p025344:mrna"/>
    </source>
</evidence>
<comment type="catalytic activity">
    <reaction evidence="1 9">
        <text>Endohydrolysis of (1-&gt;4)-beta-D-glucosidic linkages in cellulose, lichenin and cereal beta-D-glucans.</text>
        <dbReference type="EC" id="3.2.1.4"/>
    </reaction>
</comment>
<dbReference type="InterPro" id="IPR008928">
    <property type="entry name" value="6-hairpin_glycosidase_sf"/>
</dbReference>
<dbReference type="PROSITE" id="PS00592">
    <property type="entry name" value="GH9_2"/>
    <property type="match status" value="1"/>
</dbReference>
<feature type="signal peptide" evidence="9">
    <location>
        <begin position="1"/>
        <end position="27"/>
    </location>
</feature>
<dbReference type="InterPro" id="IPR012341">
    <property type="entry name" value="6hp_glycosidase-like_sf"/>
</dbReference>
<keyword evidence="5 8" id="KW-0119">Carbohydrate metabolism</keyword>
<dbReference type="EMBL" id="LRBV02000004">
    <property type="status" value="NOT_ANNOTATED_CDS"/>
    <property type="molecule type" value="Genomic_DNA"/>
</dbReference>
<feature type="chain" id="PRO_5029947972" description="Endoglucanase" evidence="9">
    <location>
        <begin position="28"/>
        <end position="492"/>
    </location>
</feature>
<evidence type="ECO:0000256" key="4">
    <source>
        <dbReference type="ARBA" id="ARBA00023001"/>
    </source>
</evidence>